<dbReference type="InterPro" id="IPR014942">
    <property type="entry name" value="AbiEii"/>
</dbReference>
<organism evidence="1 2">
    <name type="scientific">Nonomuraea mesophila</name>
    <dbReference type="NCBI Taxonomy" id="2530382"/>
    <lineage>
        <taxon>Bacteria</taxon>
        <taxon>Bacillati</taxon>
        <taxon>Actinomycetota</taxon>
        <taxon>Actinomycetes</taxon>
        <taxon>Streptosporangiales</taxon>
        <taxon>Streptosporangiaceae</taxon>
        <taxon>Nonomuraea</taxon>
    </lineage>
</organism>
<accession>A0A4V2ZA10</accession>
<protein>
    <submittedName>
        <fullName evidence="1">Nucleotidyl transferase AbiEii/AbiGii toxin family protein</fullName>
    </submittedName>
</protein>
<reference evidence="1 2" key="1">
    <citation type="submission" date="2019-03" db="EMBL/GenBank/DDBJ databases">
        <title>Draft genome sequences of novel Actinobacteria.</title>
        <authorList>
            <person name="Sahin N."/>
            <person name="Ay H."/>
            <person name="Saygin H."/>
        </authorList>
    </citation>
    <scope>NUCLEOTIDE SEQUENCE [LARGE SCALE GENOMIC DNA]</scope>
    <source>
        <strain evidence="1 2">6K102</strain>
    </source>
</reference>
<keyword evidence="2" id="KW-1185">Reference proteome</keyword>
<proteinExistence type="predicted"/>
<keyword evidence="1" id="KW-0808">Transferase</keyword>
<dbReference type="Proteomes" id="UP000295136">
    <property type="component" value="Unassembled WGS sequence"/>
</dbReference>
<sequence>MSRYTTPADLRRALEARFKRQADESGTDLSRLRRVAVFDRISARLSAVGHRWVLKGGTSLEFRLGGRARATKDLDLALRDGPHDGEAMREELIETLAVDVDEDGFVFTVGRHITLDVDTAGRPGWRFPVDSALAGRTFARIRLDIVLRGEELAATERIRLPGVLGFADVPARTIESVDRRQHFAEKLHALTRDYDSRPNTRVKDLVDLILLIEDGLPADRGLLDVVHHVFAARGTHSVPEHLPDPPPVWEIDYPRLAEDLTCAGSALSGALDLLRAFWRRTQLAIPNLDPPASTSDAGA</sequence>
<dbReference type="GO" id="GO:0016740">
    <property type="term" value="F:transferase activity"/>
    <property type="evidence" value="ECO:0007669"/>
    <property type="project" value="UniProtKB-KW"/>
</dbReference>
<dbReference type="AlphaFoldDB" id="A0A4V2ZA10"/>
<name>A0A4V2ZA10_9ACTN</name>
<dbReference type="RefSeq" id="WP_132631978.1">
    <property type="nucleotide sequence ID" value="NZ_SMLD01000052.1"/>
</dbReference>
<dbReference type="EMBL" id="SMLD01000052">
    <property type="protein sequence ID" value="TDE49038.1"/>
    <property type="molecule type" value="Genomic_DNA"/>
</dbReference>
<comment type="caution">
    <text evidence="1">The sequence shown here is derived from an EMBL/GenBank/DDBJ whole genome shotgun (WGS) entry which is preliminary data.</text>
</comment>
<gene>
    <name evidence="1" type="ORF">E1295_20690</name>
</gene>
<evidence type="ECO:0000313" key="1">
    <source>
        <dbReference type="EMBL" id="TDE49038.1"/>
    </source>
</evidence>
<dbReference type="Pfam" id="PF08843">
    <property type="entry name" value="AbiEii"/>
    <property type="match status" value="1"/>
</dbReference>
<evidence type="ECO:0000313" key="2">
    <source>
        <dbReference type="Proteomes" id="UP000295136"/>
    </source>
</evidence>